<reference evidence="1 2" key="2">
    <citation type="journal article" date="2023" name="Plant Pathol.">
        <title>Dismantling and reorganizing Pseudomonas marginalis sensu#lato.</title>
        <authorList>
            <person name="Sawada H."/>
            <person name="Fujikawa T."/>
            <person name="Satou M."/>
        </authorList>
    </citation>
    <scope>NUCLEOTIDE SEQUENCE [LARGE SCALE GENOMIC DNA]</scope>
    <source>
        <strain evidence="1 2">MAFF 302030</strain>
    </source>
</reference>
<dbReference type="RefSeq" id="WP_123335125.1">
    <property type="nucleotide sequence ID" value="NZ_JALQCW010000069.1"/>
</dbReference>
<organism evidence="1 2">
    <name type="scientific">Pseudomonas morbosilactucae</name>
    <dbReference type="NCBI Taxonomy" id="2938197"/>
    <lineage>
        <taxon>Bacteria</taxon>
        <taxon>Pseudomonadati</taxon>
        <taxon>Pseudomonadota</taxon>
        <taxon>Gammaproteobacteria</taxon>
        <taxon>Pseudomonadales</taxon>
        <taxon>Pseudomonadaceae</taxon>
        <taxon>Pseudomonas</taxon>
    </lineage>
</organism>
<name>A0A9X1Z012_9PSED</name>
<evidence type="ECO:0000313" key="2">
    <source>
        <dbReference type="Proteomes" id="UP001155059"/>
    </source>
</evidence>
<dbReference type="InterPro" id="IPR011006">
    <property type="entry name" value="CheY-like_superfamily"/>
</dbReference>
<dbReference type="AlphaFoldDB" id="A0A9X1Z012"/>
<accession>A0A9X1Z012</accession>
<comment type="caution">
    <text evidence="1">The sequence shown here is derived from an EMBL/GenBank/DDBJ whole genome shotgun (WGS) entry which is preliminary data.</text>
</comment>
<proteinExistence type="predicted"/>
<reference evidence="1 2" key="1">
    <citation type="journal article" date="2022" name="Int. J. Syst. Evol. Microbiol.">
        <title>Pseudomonas aegrilactucae sp. nov. and Pseudomonas morbosilactucae sp. nov., pathogens causing bacterial rot of lettuce in Japan.</title>
        <authorList>
            <person name="Sawada H."/>
            <person name="Fujikawa T."/>
            <person name="Satou M."/>
        </authorList>
    </citation>
    <scope>NUCLEOTIDE SEQUENCE [LARGE SCALE GENOMIC DNA]</scope>
    <source>
        <strain evidence="1 2">MAFF 302030</strain>
    </source>
</reference>
<dbReference type="SUPFAM" id="SSF52172">
    <property type="entry name" value="CheY-like"/>
    <property type="match status" value="1"/>
</dbReference>
<dbReference type="EMBL" id="JALQCW010000069">
    <property type="protein sequence ID" value="MCK9800744.1"/>
    <property type="molecule type" value="Genomic_DNA"/>
</dbReference>
<dbReference type="Proteomes" id="UP001155059">
    <property type="component" value="Unassembled WGS sequence"/>
</dbReference>
<protein>
    <submittedName>
        <fullName evidence="1">Response regulator</fullName>
    </submittedName>
</protein>
<gene>
    <name evidence="1" type="ORF">M1B34_24445</name>
</gene>
<evidence type="ECO:0000313" key="1">
    <source>
        <dbReference type="EMBL" id="MCK9800744.1"/>
    </source>
</evidence>
<sequence>MANKALRILIADEQHFYRMRIERTLNQMGYYRIAPVHSLEELLSLVEYGCEPFDLLIVNASLGAPSGLDLLAFCLNNPQVGHALVYDGQALSPPSFNLRSKVQISPARLPDAQALKRLMARVDPPQVRGVTHEVSWIPALHQGWRMLSR</sequence>
<dbReference type="Gene3D" id="3.40.50.2300">
    <property type="match status" value="1"/>
</dbReference>